<dbReference type="PANTHER" id="PTHR48090">
    <property type="entry name" value="UNDECAPRENYL-PHOSPHATE 4-DEOXY-4-FORMAMIDO-L-ARABINOSE TRANSFERASE-RELATED"/>
    <property type="match status" value="1"/>
</dbReference>
<name>A0ABX0QGN0_9BACT</name>
<dbReference type="RefSeq" id="WP_166692383.1">
    <property type="nucleotide sequence ID" value="NZ_WAEL01000005.1"/>
</dbReference>
<evidence type="ECO:0000313" key="2">
    <source>
        <dbReference type="EMBL" id="NID11326.1"/>
    </source>
</evidence>
<gene>
    <name evidence="2" type="ORF">F7231_14215</name>
</gene>
<protein>
    <submittedName>
        <fullName evidence="2">Glycosyltransferase family 2 protein</fullName>
    </submittedName>
</protein>
<dbReference type="EMBL" id="WAEL01000005">
    <property type="protein sequence ID" value="NID11326.1"/>
    <property type="molecule type" value="Genomic_DNA"/>
</dbReference>
<dbReference type="CDD" id="cd04179">
    <property type="entry name" value="DPM_DPG-synthase_like"/>
    <property type="match status" value="1"/>
</dbReference>
<dbReference type="PANTHER" id="PTHR48090:SF7">
    <property type="entry name" value="RFBJ PROTEIN"/>
    <property type="match status" value="1"/>
</dbReference>
<dbReference type="InterPro" id="IPR001173">
    <property type="entry name" value="Glyco_trans_2-like"/>
</dbReference>
<feature type="domain" description="Glycosyltransferase 2-like" evidence="1">
    <location>
        <begin position="11"/>
        <end position="168"/>
    </location>
</feature>
<reference evidence="2" key="1">
    <citation type="submission" date="2024-05" db="EMBL/GenBank/DDBJ databases">
        <authorList>
            <person name="Jung D.-H."/>
        </authorList>
    </citation>
    <scope>NUCLEOTIDE SEQUENCE</scope>
    <source>
        <strain evidence="2">JA-25</strain>
    </source>
</reference>
<dbReference type="SUPFAM" id="SSF53448">
    <property type="entry name" value="Nucleotide-diphospho-sugar transferases"/>
    <property type="match status" value="1"/>
</dbReference>
<evidence type="ECO:0000259" key="1">
    <source>
        <dbReference type="Pfam" id="PF00535"/>
    </source>
</evidence>
<dbReference type="Pfam" id="PF00535">
    <property type="entry name" value="Glycos_transf_2"/>
    <property type="match status" value="1"/>
</dbReference>
<dbReference type="Gene3D" id="3.90.550.10">
    <property type="entry name" value="Spore Coat Polysaccharide Biosynthesis Protein SpsA, Chain A"/>
    <property type="match status" value="1"/>
</dbReference>
<dbReference type="Proteomes" id="UP000606008">
    <property type="component" value="Unassembled WGS sequence"/>
</dbReference>
<accession>A0ABX0QGN0</accession>
<keyword evidence="3" id="KW-1185">Reference proteome</keyword>
<dbReference type="InterPro" id="IPR029044">
    <property type="entry name" value="Nucleotide-diphossugar_trans"/>
</dbReference>
<comment type="caution">
    <text evidence="2">The sequence shown here is derived from an EMBL/GenBank/DDBJ whole genome shotgun (WGS) entry which is preliminary data.</text>
</comment>
<proteinExistence type="predicted"/>
<dbReference type="InterPro" id="IPR050256">
    <property type="entry name" value="Glycosyltransferase_2"/>
</dbReference>
<sequence length="239" mass="26238">MHNSPAPVVLVIIPAFNEENSVGNVIREIPMHVVSEVIVVNNNSNDQTAVQAAAAGATVLDEPIQGYGRACLRGIAYAHNRQQKPDIIVFLDADYSDYPAELTDVIAPILANSADLVIGSRALGERQQGSMTPQQVFGNWLATRLIHWLYGVRFTDLGPFRAIRYTSLIALDMQDTTYGWTVEMQVKAAKRGLRSVEVPVRYRRRIGHSKISGTLRGTVLAGYKILTTIARYSGTSGRS</sequence>
<evidence type="ECO:0000313" key="3">
    <source>
        <dbReference type="Proteomes" id="UP000606008"/>
    </source>
</evidence>
<organism evidence="2 3">
    <name type="scientific">Fibrivirga algicola</name>
    <dbReference type="NCBI Taxonomy" id="2950420"/>
    <lineage>
        <taxon>Bacteria</taxon>
        <taxon>Pseudomonadati</taxon>
        <taxon>Bacteroidota</taxon>
        <taxon>Cytophagia</taxon>
        <taxon>Cytophagales</taxon>
        <taxon>Spirosomataceae</taxon>
        <taxon>Fibrivirga</taxon>
    </lineage>
</organism>